<protein>
    <submittedName>
        <fullName evidence="3 5">Uncharacterized protein</fullName>
    </submittedName>
</protein>
<keyword evidence="2" id="KW-0812">Transmembrane</keyword>
<keyword evidence="2" id="KW-1133">Transmembrane helix</keyword>
<evidence type="ECO:0000313" key="4">
    <source>
        <dbReference type="Proteomes" id="UP000278627"/>
    </source>
</evidence>
<organism evidence="5">
    <name type="scientific">Brugia pahangi</name>
    <name type="common">Filarial nematode worm</name>
    <dbReference type="NCBI Taxonomy" id="6280"/>
    <lineage>
        <taxon>Eukaryota</taxon>
        <taxon>Metazoa</taxon>
        <taxon>Ecdysozoa</taxon>
        <taxon>Nematoda</taxon>
        <taxon>Chromadorea</taxon>
        <taxon>Rhabditida</taxon>
        <taxon>Spirurina</taxon>
        <taxon>Spiruromorpha</taxon>
        <taxon>Filarioidea</taxon>
        <taxon>Onchocercidae</taxon>
        <taxon>Brugia</taxon>
    </lineage>
</organism>
<evidence type="ECO:0000256" key="1">
    <source>
        <dbReference type="SAM" id="MobiDB-lite"/>
    </source>
</evidence>
<keyword evidence="2" id="KW-0472">Membrane</keyword>
<dbReference type="WBParaSite" id="BPAG_0000470401-mRNA-1">
    <property type="protein sequence ID" value="BPAG_0000470401-mRNA-1"/>
    <property type="gene ID" value="BPAG_0000470401"/>
</dbReference>
<dbReference type="AlphaFoldDB" id="A0A0N4T917"/>
<keyword evidence="4" id="KW-1185">Reference proteome</keyword>
<accession>A0A0N4T917</accession>
<evidence type="ECO:0000256" key="2">
    <source>
        <dbReference type="SAM" id="Phobius"/>
    </source>
</evidence>
<dbReference type="EMBL" id="UZAD01002501">
    <property type="protein sequence ID" value="VDN85854.1"/>
    <property type="molecule type" value="Genomic_DNA"/>
</dbReference>
<proteinExistence type="predicted"/>
<dbReference type="Proteomes" id="UP000278627">
    <property type="component" value="Unassembled WGS sequence"/>
</dbReference>
<evidence type="ECO:0000313" key="5">
    <source>
        <dbReference type="WBParaSite" id="BPAG_0000470401-mRNA-1"/>
    </source>
</evidence>
<sequence>MIGRIISIPYDNASICYTFPLLCQTILYIVKNCEEVAVVDVWSDTTDSDILRKAFVQTVRVMLLHFIAGILTWTVVCEFLALLVRRAMGSSGSSSTFSSLSSVASISIR</sequence>
<gene>
    <name evidence="3" type="ORF">BPAG_LOCUS4668</name>
</gene>
<reference evidence="3 4" key="2">
    <citation type="submission" date="2018-11" db="EMBL/GenBank/DDBJ databases">
        <authorList>
            <consortium name="Pathogen Informatics"/>
        </authorList>
    </citation>
    <scope>NUCLEOTIDE SEQUENCE [LARGE SCALE GENOMIC DNA]</scope>
</reference>
<evidence type="ECO:0000313" key="3">
    <source>
        <dbReference type="EMBL" id="VDN85854.1"/>
    </source>
</evidence>
<reference evidence="5" key="1">
    <citation type="submission" date="2017-02" db="UniProtKB">
        <authorList>
            <consortium name="WormBaseParasite"/>
        </authorList>
    </citation>
    <scope>IDENTIFICATION</scope>
</reference>
<feature type="region of interest" description="Disordered" evidence="1">
    <location>
        <begin position="90"/>
        <end position="109"/>
    </location>
</feature>
<name>A0A0N4T917_BRUPA</name>
<feature type="transmembrane region" description="Helical" evidence="2">
    <location>
        <begin position="62"/>
        <end position="84"/>
    </location>
</feature>